<sequence>MGWKTKRQALAHSCADRPRLCNALSTSFHWNCPGKCFGTPASPQQQIGACARCVAHPSIRTPENCLILWISLPPANFPSAHIQIRMPMLAPASKLLGRVTTCPRRCGRMYSRIPRLSSRDYKKALLDGFLTTAEINDGTFPALRVTPVMCPPQGHGTDAPDKCPGQGRAPSRKFRSKRARNTQGRVDFRKKRDEFSDELGRLENLGESYNSLWRQLNNVAPCFSVAGHVQYKNVPSQKDISKCTDLLQSLGQL</sequence>
<protein>
    <submittedName>
        <fullName evidence="2">Uncharacterized protein</fullName>
    </submittedName>
</protein>
<reference evidence="2" key="1">
    <citation type="submission" date="2021-02" db="EMBL/GenBank/DDBJ databases">
        <authorList>
            <person name="Dougan E. K."/>
            <person name="Rhodes N."/>
            <person name="Thang M."/>
            <person name="Chan C."/>
        </authorList>
    </citation>
    <scope>NUCLEOTIDE SEQUENCE</scope>
</reference>
<evidence type="ECO:0000256" key="1">
    <source>
        <dbReference type="SAM" id="MobiDB-lite"/>
    </source>
</evidence>
<comment type="caution">
    <text evidence="2">The sequence shown here is derived from an EMBL/GenBank/DDBJ whole genome shotgun (WGS) entry which is preliminary data.</text>
</comment>
<dbReference type="EMBL" id="CAJNDS010001046">
    <property type="protein sequence ID" value="CAE7245276.1"/>
    <property type="molecule type" value="Genomic_DNA"/>
</dbReference>
<name>A0A812LFR8_9DINO</name>
<keyword evidence="3" id="KW-1185">Reference proteome</keyword>
<evidence type="ECO:0000313" key="2">
    <source>
        <dbReference type="EMBL" id="CAE7245276.1"/>
    </source>
</evidence>
<dbReference type="AlphaFoldDB" id="A0A812LFR8"/>
<dbReference type="Proteomes" id="UP000604046">
    <property type="component" value="Unassembled WGS sequence"/>
</dbReference>
<accession>A0A812LFR8</accession>
<proteinExistence type="predicted"/>
<feature type="compositionally biased region" description="Basic residues" evidence="1">
    <location>
        <begin position="170"/>
        <end position="180"/>
    </location>
</feature>
<evidence type="ECO:0000313" key="3">
    <source>
        <dbReference type="Proteomes" id="UP000604046"/>
    </source>
</evidence>
<organism evidence="2 3">
    <name type="scientific">Symbiodinium natans</name>
    <dbReference type="NCBI Taxonomy" id="878477"/>
    <lineage>
        <taxon>Eukaryota</taxon>
        <taxon>Sar</taxon>
        <taxon>Alveolata</taxon>
        <taxon>Dinophyceae</taxon>
        <taxon>Suessiales</taxon>
        <taxon>Symbiodiniaceae</taxon>
        <taxon>Symbiodinium</taxon>
    </lineage>
</organism>
<gene>
    <name evidence="2" type="ORF">SNAT2548_LOCUS11558</name>
</gene>
<feature type="region of interest" description="Disordered" evidence="1">
    <location>
        <begin position="154"/>
        <end position="184"/>
    </location>
</feature>